<evidence type="ECO:0000259" key="10">
    <source>
        <dbReference type="PROSITE" id="PS50089"/>
    </source>
</evidence>
<dbReference type="GO" id="GO:0008270">
    <property type="term" value="F:zinc ion binding"/>
    <property type="evidence" value="ECO:0007669"/>
    <property type="project" value="UniProtKB-KW"/>
</dbReference>
<evidence type="ECO:0000313" key="13">
    <source>
        <dbReference type="Proteomes" id="UP000054217"/>
    </source>
</evidence>
<dbReference type="Gene3D" id="3.40.50.300">
    <property type="entry name" value="P-loop containing nucleotide triphosphate hydrolases"/>
    <property type="match status" value="1"/>
</dbReference>
<dbReference type="GO" id="GO:0006974">
    <property type="term" value="P:DNA damage response"/>
    <property type="evidence" value="ECO:0007669"/>
    <property type="project" value="TreeGrafter"/>
</dbReference>
<dbReference type="Proteomes" id="UP000054217">
    <property type="component" value="Unassembled WGS sequence"/>
</dbReference>
<evidence type="ECO:0000256" key="4">
    <source>
        <dbReference type="ARBA" id="ARBA00022801"/>
    </source>
</evidence>
<evidence type="ECO:0000256" key="3">
    <source>
        <dbReference type="ARBA" id="ARBA00022771"/>
    </source>
</evidence>
<dbReference type="GO" id="GO:0061630">
    <property type="term" value="F:ubiquitin protein ligase activity"/>
    <property type="evidence" value="ECO:0007669"/>
    <property type="project" value="TreeGrafter"/>
</dbReference>
<dbReference type="OrthoDB" id="5330228at2759"/>
<dbReference type="InterPro" id="IPR014001">
    <property type="entry name" value="Helicase_ATP-bd"/>
</dbReference>
<dbReference type="GO" id="GO:0005524">
    <property type="term" value="F:ATP binding"/>
    <property type="evidence" value="ECO:0007669"/>
    <property type="project" value="InterPro"/>
</dbReference>
<keyword evidence="3 7" id="KW-0863">Zinc-finger</keyword>
<feature type="coiled-coil region" evidence="8">
    <location>
        <begin position="870"/>
        <end position="897"/>
    </location>
</feature>
<dbReference type="InterPro" id="IPR027417">
    <property type="entry name" value="P-loop_NTPase"/>
</dbReference>
<dbReference type="GO" id="GO:0016787">
    <property type="term" value="F:hydrolase activity"/>
    <property type="evidence" value="ECO:0007669"/>
    <property type="project" value="UniProtKB-KW"/>
</dbReference>
<feature type="region of interest" description="Disordered" evidence="9">
    <location>
        <begin position="1657"/>
        <end position="1698"/>
    </location>
</feature>
<evidence type="ECO:0008006" key="14">
    <source>
        <dbReference type="Google" id="ProtNLM"/>
    </source>
</evidence>
<dbReference type="Gene3D" id="3.30.40.10">
    <property type="entry name" value="Zinc/RING finger domain, C3HC4 (zinc finger)"/>
    <property type="match status" value="1"/>
</dbReference>
<dbReference type="Pfam" id="PF00176">
    <property type="entry name" value="SNF2-rel_dom"/>
    <property type="match status" value="1"/>
</dbReference>
<evidence type="ECO:0000259" key="11">
    <source>
        <dbReference type="PROSITE" id="PS51192"/>
    </source>
</evidence>
<dbReference type="Pfam" id="PF13920">
    <property type="entry name" value="zf-C3HC4_3"/>
    <property type="match status" value="1"/>
</dbReference>
<keyword evidence="2" id="KW-0547">Nucleotide-binding</keyword>
<feature type="region of interest" description="Disordered" evidence="9">
    <location>
        <begin position="563"/>
        <end position="583"/>
    </location>
</feature>
<feature type="region of interest" description="Disordered" evidence="9">
    <location>
        <begin position="905"/>
        <end position="971"/>
    </location>
</feature>
<evidence type="ECO:0000256" key="8">
    <source>
        <dbReference type="SAM" id="Coils"/>
    </source>
</evidence>
<sequence>MDPIKPLVIPHTESLRRKPDYYWPGTQHYDQYGRLLDLMSRPALNLHALMTLINNHREVECRLNQDDPEDDHHTSTEVGVKRRLATSATSSTSHTSIRGGRGKHRKVLDEHAHNGVIVGRSAYPFIPHQPNASALACTLGPSCSFLPAFHWSVDISFVRQAEIGDDHVDDASAETLGWLQEEEDVISLVKSLREGAGATVMNLGSFYSTQYRGHNVAITGNLRSGEGGPTVDPWLFLFPKVEWPDGLHSEELHNYGIQNSNIHADFLLGCRALQETGHARIDTNLEMHVLPQGSYDPALDMPFRLRAKFSLSLVVPNVYEPIPADRSRRPLGASEGLRRRMTALLGDVPLGRSLPSKLSMPGHDDVGDVTIPFFFGVLRPAPQVASGVDDAMQPDALNPTLLPFQRRTVAWMLNREGKDMMPNGKVVPRSQSSSSEDTLLLWEKIVIGGKELFFNRLSSMVRPDPPEPHSALGGILAEEPGLGKTIECIALMLLNPAPERNPTQKRWDPEAKLYVKEIKTTLVITPPSLAQQWVDELSAHAPSLKVLVYDGWSKVKVPITEAAAEEEREKRRATAPRNNRRAKGSEDDVLDWCTYVNQFDVCVTTYNVLRLDMVVARAPPKRPRRQDVTYSNLERPRSPLVMCEWYRVIMDEVQMMGAGKSEEMVSLVPRLSSFAVSGTPAKAQVADLIRVLRFLRVDDAVGSTQAWQLFLKHGFKDQFAAFFQHYAVRTLKSAVNDELTIPQQRRYLVGIDLGPVERQVYDQVLEESLAELGLDARGVATYEGWQADAGVLRNVLRRLRGICTHPQVGQLQRQGDKLSKTSALKSMSEVLEALRDQHWRCLMDDRKAKIQSLVRLAQLQQHCQDDRVRYQQALNHLLAAENEVNELITEVQAAIAQHHQKGEALKKAAQALRESRKQNLADQSQPLSSHKGKEKEVGREFSPFSDDGGEDEVEDRGLPNNPAGEEYRTKRHGLQQRLRECWMILHRVKFLQGDVYHVLGPSLSEQENTCYTAAETLRRDLLKSVEGNATKAMLNFHIDETARGVTEQELLIKLPHFTGGGIKSTHLFEEANMILQEQLNEQTTLIWQWRTKIITLLTQKLSNVDDQADGEEYARTLDTQGEAEVYMQAYAALLADRREALLAERTLLAAHESREKKERRTRAALDARIRDERDDALEIPDDVEVQPQHEVLHKSLNDERTDLRLLFAGRALKSILVDLSAVVASIPREEDPEKLIAKDGVRIMRGLISTQTSLMDRLDADLAQIRKTFNERIIYFRQLQDISDSVVDVVWEGDVRVAMNTCEQEYRDLGRKIATGRARHRYLENLGKTQGDGSMDEDDKTCVLCRCDFLQGFITPCGHIFCKECLTAWLARKKGGVCPVCRAPIEMSELHRFTVQDEVPPPPKPVLAKGELVPTSRRQTEYNMISPSLLREIQQIESIGSYGSKIQTLVRHLLHIQASDPGSKSIVFSAWADSLHIIEHAFRHNGIPSIRLDKTQGNSAAKKFRTDPTLEVLLLHGERDNAGLNVTCASRVFLVESVVNHGFEIQAIARIDRMGQKHTTEVFCYYAEDTVEKNILDLAARQGLSLYTKDQSAGSVNVTRFATDASKKLIESPTKARTGKKNQSAQKGDFIFKVDDMLAILFPHMFEDIEYLIPPGAEDHQQELPPSSTTNTTNSRPRSSGTNGVHINAEAGPSRIPM</sequence>
<evidence type="ECO:0000313" key="12">
    <source>
        <dbReference type="EMBL" id="KIN98884.1"/>
    </source>
</evidence>
<dbReference type="GO" id="GO:0000209">
    <property type="term" value="P:protein polyubiquitination"/>
    <property type="evidence" value="ECO:0007669"/>
    <property type="project" value="TreeGrafter"/>
</dbReference>
<dbReference type="STRING" id="870435.A0A0C3NCQ3"/>
<dbReference type="PANTHER" id="PTHR45865:SF1">
    <property type="entry name" value="E3 UBIQUITIN-PROTEIN LIGASE SHPRH"/>
    <property type="match status" value="1"/>
</dbReference>
<feature type="domain" description="RING-type" evidence="10">
    <location>
        <begin position="1342"/>
        <end position="1382"/>
    </location>
</feature>
<keyword evidence="5" id="KW-0862">Zinc</keyword>
<dbReference type="InterPro" id="IPR059033">
    <property type="entry name" value="C144_05_dom"/>
</dbReference>
<keyword evidence="4" id="KW-0378">Hydrolase</keyword>
<dbReference type="FunCoup" id="A0A0C3NCQ3">
    <property type="interactions" value="442"/>
</dbReference>
<evidence type="ECO:0000256" key="9">
    <source>
        <dbReference type="SAM" id="MobiDB-lite"/>
    </source>
</evidence>
<dbReference type="InterPro" id="IPR052583">
    <property type="entry name" value="ATP-helicase/E3_Ub-Ligase"/>
</dbReference>
<dbReference type="Gene3D" id="3.40.50.10810">
    <property type="entry name" value="Tandem AAA-ATPase domain"/>
    <property type="match status" value="1"/>
</dbReference>
<evidence type="ECO:0000256" key="5">
    <source>
        <dbReference type="ARBA" id="ARBA00022833"/>
    </source>
</evidence>
<keyword evidence="8" id="KW-0175">Coiled coil</keyword>
<dbReference type="InterPro" id="IPR013083">
    <property type="entry name" value="Znf_RING/FYVE/PHD"/>
</dbReference>
<feature type="region of interest" description="Disordered" evidence="9">
    <location>
        <begin position="84"/>
        <end position="105"/>
    </location>
</feature>
<dbReference type="InterPro" id="IPR000330">
    <property type="entry name" value="SNF2_N"/>
</dbReference>
<dbReference type="PANTHER" id="PTHR45865">
    <property type="entry name" value="E3 UBIQUITIN-PROTEIN LIGASE SHPRH FAMILY MEMBER"/>
    <property type="match status" value="1"/>
</dbReference>
<dbReference type="SMART" id="SM00487">
    <property type="entry name" value="DEXDc"/>
    <property type="match status" value="1"/>
</dbReference>
<dbReference type="PROSITE" id="PS50089">
    <property type="entry name" value="ZF_RING_2"/>
    <property type="match status" value="1"/>
</dbReference>
<dbReference type="PROSITE" id="PS00518">
    <property type="entry name" value="ZF_RING_1"/>
    <property type="match status" value="1"/>
</dbReference>
<organism evidence="12 13">
    <name type="scientific">Pisolithus tinctorius Marx 270</name>
    <dbReference type="NCBI Taxonomy" id="870435"/>
    <lineage>
        <taxon>Eukaryota</taxon>
        <taxon>Fungi</taxon>
        <taxon>Dikarya</taxon>
        <taxon>Basidiomycota</taxon>
        <taxon>Agaricomycotina</taxon>
        <taxon>Agaricomycetes</taxon>
        <taxon>Agaricomycetidae</taxon>
        <taxon>Boletales</taxon>
        <taxon>Sclerodermatineae</taxon>
        <taxon>Pisolithaceae</taxon>
        <taxon>Pisolithus</taxon>
    </lineage>
</organism>
<feature type="compositionally biased region" description="Basic residues" evidence="9">
    <location>
        <begin position="573"/>
        <end position="582"/>
    </location>
</feature>
<evidence type="ECO:0000256" key="1">
    <source>
        <dbReference type="ARBA" id="ARBA00022723"/>
    </source>
</evidence>
<name>A0A0C3NCQ3_PISTI</name>
<evidence type="ECO:0000256" key="7">
    <source>
        <dbReference type="PROSITE-ProRule" id="PRU00175"/>
    </source>
</evidence>
<protein>
    <recommendedName>
        <fullName evidence="14">RING-type domain-containing protein</fullName>
    </recommendedName>
</protein>
<feature type="compositionally biased region" description="Low complexity" evidence="9">
    <location>
        <begin position="85"/>
        <end position="96"/>
    </location>
</feature>
<dbReference type="InterPro" id="IPR017907">
    <property type="entry name" value="Znf_RING_CS"/>
</dbReference>
<dbReference type="InterPro" id="IPR049730">
    <property type="entry name" value="SNF2/RAD54-like_C"/>
</dbReference>
<dbReference type="PROSITE" id="PS51192">
    <property type="entry name" value="HELICASE_ATP_BIND_1"/>
    <property type="match status" value="1"/>
</dbReference>
<gene>
    <name evidence="12" type="ORF">M404DRAFT_825966</name>
</gene>
<proteinExistence type="predicted"/>
<dbReference type="CDD" id="cd18793">
    <property type="entry name" value="SF2_C_SNF"/>
    <property type="match status" value="1"/>
</dbReference>
<keyword evidence="13" id="KW-1185">Reference proteome</keyword>
<accession>A0A0C3NCQ3</accession>
<reference evidence="13" key="2">
    <citation type="submission" date="2015-01" db="EMBL/GenBank/DDBJ databases">
        <title>Evolutionary Origins and Diversification of the Mycorrhizal Mutualists.</title>
        <authorList>
            <consortium name="DOE Joint Genome Institute"/>
            <consortium name="Mycorrhizal Genomics Consortium"/>
            <person name="Kohler A."/>
            <person name="Kuo A."/>
            <person name="Nagy L.G."/>
            <person name="Floudas D."/>
            <person name="Copeland A."/>
            <person name="Barry K.W."/>
            <person name="Cichocki N."/>
            <person name="Veneault-Fourrey C."/>
            <person name="LaButti K."/>
            <person name="Lindquist E.A."/>
            <person name="Lipzen A."/>
            <person name="Lundell T."/>
            <person name="Morin E."/>
            <person name="Murat C."/>
            <person name="Riley R."/>
            <person name="Ohm R."/>
            <person name="Sun H."/>
            <person name="Tunlid A."/>
            <person name="Henrissat B."/>
            <person name="Grigoriev I.V."/>
            <person name="Hibbett D.S."/>
            <person name="Martin F."/>
        </authorList>
    </citation>
    <scope>NUCLEOTIDE SEQUENCE [LARGE SCALE GENOMIC DNA]</scope>
    <source>
        <strain evidence="13">Marx 270</strain>
    </source>
</reference>
<dbReference type="SUPFAM" id="SSF57850">
    <property type="entry name" value="RING/U-box"/>
    <property type="match status" value="1"/>
</dbReference>
<dbReference type="EMBL" id="KN832011">
    <property type="protein sequence ID" value="KIN98884.1"/>
    <property type="molecule type" value="Genomic_DNA"/>
</dbReference>
<dbReference type="GO" id="GO:0005634">
    <property type="term" value="C:nucleus"/>
    <property type="evidence" value="ECO:0007669"/>
    <property type="project" value="TreeGrafter"/>
</dbReference>
<dbReference type="HOGENOM" id="CLU_001592_2_1_1"/>
<keyword evidence="6" id="KW-0067">ATP-binding</keyword>
<dbReference type="InterPro" id="IPR038718">
    <property type="entry name" value="SNF2-like_sf"/>
</dbReference>
<feature type="domain" description="Helicase ATP-binding" evidence="11">
    <location>
        <begin position="465"/>
        <end position="698"/>
    </location>
</feature>
<dbReference type="SUPFAM" id="SSF52540">
    <property type="entry name" value="P-loop containing nucleoside triphosphate hydrolases"/>
    <property type="match status" value="2"/>
</dbReference>
<reference evidence="12 13" key="1">
    <citation type="submission" date="2014-04" db="EMBL/GenBank/DDBJ databases">
        <authorList>
            <consortium name="DOE Joint Genome Institute"/>
            <person name="Kuo A."/>
            <person name="Kohler A."/>
            <person name="Costa M.D."/>
            <person name="Nagy L.G."/>
            <person name="Floudas D."/>
            <person name="Copeland A."/>
            <person name="Barry K.W."/>
            <person name="Cichocki N."/>
            <person name="Veneault-Fourrey C."/>
            <person name="LaButti K."/>
            <person name="Lindquist E.A."/>
            <person name="Lipzen A."/>
            <person name="Lundell T."/>
            <person name="Morin E."/>
            <person name="Murat C."/>
            <person name="Sun H."/>
            <person name="Tunlid A."/>
            <person name="Henrissat B."/>
            <person name="Grigoriev I.V."/>
            <person name="Hibbett D.S."/>
            <person name="Martin F."/>
            <person name="Nordberg H.P."/>
            <person name="Cantor M.N."/>
            <person name="Hua S.X."/>
        </authorList>
    </citation>
    <scope>NUCLEOTIDE SEQUENCE [LARGE SCALE GENOMIC DNA]</scope>
    <source>
        <strain evidence="12 13">Marx 270</strain>
    </source>
</reference>
<keyword evidence="1" id="KW-0479">Metal-binding</keyword>
<dbReference type="Pfam" id="PF26021">
    <property type="entry name" value="Ferritin_C144_05"/>
    <property type="match status" value="1"/>
</dbReference>
<dbReference type="SMART" id="SM00184">
    <property type="entry name" value="RING"/>
    <property type="match status" value="1"/>
</dbReference>
<evidence type="ECO:0000256" key="2">
    <source>
        <dbReference type="ARBA" id="ARBA00022741"/>
    </source>
</evidence>
<feature type="compositionally biased region" description="Low complexity" evidence="9">
    <location>
        <begin position="1665"/>
        <end position="1683"/>
    </location>
</feature>
<evidence type="ECO:0000256" key="6">
    <source>
        <dbReference type="ARBA" id="ARBA00022840"/>
    </source>
</evidence>
<dbReference type="InParanoid" id="A0A0C3NCQ3"/>
<dbReference type="InterPro" id="IPR001841">
    <property type="entry name" value="Znf_RING"/>
</dbReference>